<protein>
    <submittedName>
        <fullName evidence="3">Ubiquitin-conjugating enzyme E2 D2</fullName>
    </submittedName>
</protein>
<dbReference type="Proteomes" id="UP001152797">
    <property type="component" value="Unassembled WGS sequence"/>
</dbReference>
<evidence type="ECO:0000313" key="2">
    <source>
        <dbReference type="EMBL" id="CAI3985593.1"/>
    </source>
</evidence>
<dbReference type="SMART" id="SM00212">
    <property type="entry name" value="UBCc"/>
    <property type="match status" value="1"/>
</dbReference>
<reference evidence="2" key="1">
    <citation type="submission" date="2022-10" db="EMBL/GenBank/DDBJ databases">
        <authorList>
            <person name="Chen Y."/>
            <person name="Dougan E. K."/>
            <person name="Chan C."/>
            <person name="Rhodes N."/>
            <person name="Thang M."/>
        </authorList>
    </citation>
    <scope>NUCLEOTIDE SEQUENCE</scope>
</reference>
<dbReference type="SUPFAM" id="SSF54495">
    <property type="entry name" value="UBC-like"/>
    <property type="match status" value="1"/>
</dbReference>
<dbReference type="Gene3D" id="3.10.110.10">
    <property type="entry name" value="Ubiquitin Conjugating Enzyme"/>
    <property type="match status" value="1"/>
</dbReference>
<organism evidence="2">
    <name type="scientific">Cladocopium goreaui</name>
    <dbReference type="NCBI Taxonomy" id="2562237"/>
    <lineage>
        <taxon>Eukaryota</taxon>
        <taxon>Sar</taxon>
        <taxon>Alveolata</taxon>
        <taxon>Dinophyceae</taxon>
        <taxon>Suessiales</taxon>
        <taxon>Symbiodiniaceae</taxon>
        <taxon>Cladocopium</taxon>
    </lineage>
</organism>
<dbReference type="Pfam" id="PF00179">
    <property type="entry name" value="UQ_con"/>
    <property type="match status" value="1"/>
</dbReference>
<accession>A0A9P1FRD1</accession>
<dbReference type="PROSITE" id="PS50127">
    <property type="entry name" value="UBC_2"/>
    <property type="match status" value="1"/>
</dbReference>
<evidence type="ECO:0000313" key="4">
    <source>
        <dbReference type="Proteomes" id="UP001152797"/>
    </source>
</evidence>
<dbReference type="InterPro" id="IPR000608">
    <property type="entry name" value="UBC"/>
</dbReference>
<dbReference type="EMBL" id="CAMXCT020001002">
    <property type="protein sequence ID" value="CAL1138968.1"/>
    <property type="molecule type" value="Genomic_DNA"/>
</dbReference>
<dbReference type="EMBL" id="CAMXCT030001002">
    <property type="protein sequence ID" value="CAL4772905.1"/>
    <property type="molecule type" value="Genomic_DNA"/>
</dbReference>
<feature type="domain" description="UBC core" evidence="1">
    <location>
        <begin position="1"/>
        <end position="159"/>
    </location>
</feature>
<evidence type="ECO:0000259" key="1">
    <source>
        <dbReference type="PROSITE" id="PS50127"/>
    </source>
</evidence>
<gene>
    <name evidence="2" type="ORF">C1SCF055_LOCUS13024</name>
</gene>
<keyword evidence="4" id="KW-1185">Reference proteome</keyword>
<sequence length="159" mass="18066">MEVLKADLKLIEQELPQGTCQVDLVASNLFHWEVTLAGPEGTPYKGGTFRFWLWFPLEYPLQKPRLKCLTPMYHCNIDHNGSVCLDMDQELLHLNVLSQDTDAPPSTRNSAYCIVQALLSLFAAPVPENALVPDAGRLFLANRQEYNRKAQEWTIQYAC</sequence>
<dbReference type="InterPro" id="IPR016135">
    <property type="entry name" value="UBQ-conjugating_enzyme/RWD"/>
</dbReference>
<evidence type="ECO:0000313" key="3">
    <source>
        <dbReference type="EMBL" id="CAL4772905.1"/>
    </source>
</evidence>
<dbReference type="AlphaFoldDB" id="A0A9P1FRD1"/>
<dbReference type="OrthoDB" id="7851174at2759"/>
<dbReference type="PANTHER" id="PTHR24068">
    <property type="entry name" value="UBIQUITIN-CONJUGATING ENZYME E2"/>
    <property type="match status" value="1"/>
</dbReference>
<name>A0A9P1FRD1_9DINO</name>
<reference evidence="3 4" key="2">
    <citation type="submission" date="2024-05" db="EMBL/GenBank/DDBJ databases">
        <authorList>
            <person name="Chen Y."/>
            <person name="Shah S."/>
            <person name="Dougan E. K."/>
            <person name="Thang M."/>
            <person name="Chan C."/>
        </authorList>
    </citation>
    <scope>NUCLEOTIDE SEQUENCE [LARGE SCALE GENOMIC DNA]</scope>
</reference>
<proteinExistence type="predicted"/>
<dbReference type="EMBL" id="CAMXCT010001002">
    <property type="protein sequence ID" value="CAI3985593.1"/>
    <property type="molecule type" value="Genomic_DNA"/>
</dbReference>
<comment type="caution">
    <text evidence="2">The sequence shown here is derived from an EMBL/GenBank/DDBJ whole genome shotgun (WGS) entry which is preliminary data.</text>
</comment>